<sequence>MAFGVKREELETWKRRIQQGEVALLTHFWLDERFPGCDTVTKAGCSDLAVLKKWGRRYGLHPGWIHLDPYPHFDLFGDKQYEILKQEGYWEHIERFSLGKKET</sequence>
<proteinExistence type="predicted"/>
<reference evidence="1 2" key="1">
    <citation type="submission" date="2019-11" db="EMBL/GenBank/DDBJ databases">
        <title>Genome sequences of 17 halophilic strains isolated from different environments.</title>
        <authorList>
            <person name="Furrow R.E."/>
        </authorList>
    </citation>
    <scope>NUCLEOTIDE SEQUENCE [LARGE SCALE GENOMIC DNA]</scope>
    <source>
        <strain evidence="1 2">22511_23_Filter</strain>
    </source>
</reference>
<dbReference type="OrthoDB" id="2361368at2"/>
<protein>
    <submittedName>
        <fullName evidence="1">Uncharacterized protein</fullName>
    </submittedName>
</protein>
<dbReference type="Proteomes" id="UP000460949">
    <property type="component" value="Unassembled WGS sequence"/>
</dbReference>
<accession>A0A845DQ07</accession>
<dbReference type="EMBL" id="WMET01000001">
    <property type="protein sequence ID" value="MYL19298.1"/>
    <property type="molecule type" value="Genomic_DNA"/>
</dbReference>
<evidence type="ECO:0000313" key="2">
    <source>
        <dbReference type="Proteomes" id="UP000460949"/>
    </source>
</evidence>
<gene>
    <name evidence="1" type="ORF">GLW04_05300</name>
</gene>
<evidence type="ECO:0000313" key="1">
    <source>
        <dbReference type="EMBL" id="MYL19298.1"/>
    </source>
</evidence>
<name>A0A845DQ07_9BACI</name>
<comment type="caution">
    <text evidence="1">The sequence shown here is derived from an EMBL/GenBank/DDBJ whole genome shotgun (WGS) entry which is preliminary data.</text>
</comment>
<dbReference type="RefSeq" id="WP_160835698.1">
    <property type="nucleotide sequence ID" value="NZ_JAIVAK010000006.1"/>
</dbReference>
<dbReference type="AlphaFoldDB" id="A0A845DQ07"/>
<organism evidence="1 2">
    <name type="scientific">Halobacillus litoralis</name>
    <dbReference type="NCBI Taxonomy" id="45668"/>
    <lineage>
        <taxon>Bacteria</taxon>
        <taxon>Bacillati</taxon>
        <taxon>Bacillota</taxon>
        <taxon>Bacilli</taxon>
        <taxon>Bacillales</taxon>
        <taxon>Bacillaceae</taxon>
        <taxon>Halobacillus</taxon>
    </lineage>
</organism>